<feature type="transmembrane region" description="Helical" evidence="5">
    <location>
        <begin position="148"/>
        <end position="170"/>
    </location>
</feature>
<dbReference type="InterPro" id="IPR005828">
    <property type="entry name" value="MFS_sugar_transport-like"/>
</dbReference>
<reference evidence="8" key="1">
    <citation type="submission" date="2022-11" db="UniProtKB">
        <authorList>
            <consortium name="WormBaseParasite"/>
        </authorList>
    </citation>
    <scope>IDENTIFICATION</scope>
</reference>
<feature type="transmembrane region" description="Helical" evidence="5">
    <location>
        <begin position="72"/>
        <end position="92"/>
    </location>
</feature>
<evidence type="ECO:0000313" key="7">
    <source>
        <dbReference type="Proteomes" id="UP000887574"/>
    </source>
</evidence>
<keyword evidence="7" id="KW-1185">Reference proteome</keyword>
<dbReference type="PROSITE" id="PS00216">
    <property type="entry name" value="SUGAR_TRANSPORT_1"/>
    <property type="match status" value="1"/>
</dbReference>
<evidence type="ECO:0000256" key="3">
    <source>
        <dbReference type="ARBA" id="ARBA00022989"/>
    </source>
</evidence>
<comment type="subcellular location">
    <subcellularLocation>
        <location evidence="1">Membrane</location>
        <topology evidence="1">Multi-pass membrane protein</topology>
    </subcellularLocation>
</comment>
<dbReference type="InterPro" id="IPR036259">
    <property type="entry name" value="MFS_trans_sf"/>
</dbReference>
<name>A0A915D663_9BILA</name>
<dbReference type="PANTHER" id="PTHR23503:SF106">
    <property type="entry name" value="MAJOR FACILITATOR SUPERFAMILY (MFS) PROFILE DOMAIN-CONTAINING PROTEIN"/>
    <property type="match status" value="1"/>
</dbReference>
<keyword evidence="3 5" id="KW-1133">Transmembrane helix</keyword>
<dbReference type="SUPFAM" id="SSF103473">
    <property type="entry name" value="MFS general substrate transporter"/>
    <property type="match status" value="1"/>
</dbReference>
<dbReference type="PRINTS" id="PR00171">
    <property type="entry name" value="SUGRTRNSPORT"/>
</dbReference>
<feature type="transmembrane region" description="Helical" evidence="5">
    <location>
        <begin position="320"/>
        <end position="340"/>
    </location>
</feature>
<dbReference type="PROSITE" id="PS50850">
    <property type="entry name" value="MFS"/>
    <property type="match status" value="1"/>
</dbReference>
<dbReference type="WBParaSite" id="jg15990">
    <property type="protein sequence ID" value="jg15990"/>
    <property type="gene ID" value="jg15990"/>
</dbReference>
<protein>
    <submittedName>
        <fullName evidence="8">Major facilitator superfamily (MFS) profile domain-containing protein</fullName>
    </submittedName>
</protein>
<dbReference type="InterPro" id="IPR045263">
    <property type="entry name" value="GLUT"/>
</dbReference>
<dbReference type="PANTHER" id="PTHR23503">
    <property type="entry name" value="SOLUTE CARRIER FAMILY 2"/>
    <property type="match status" value="1"/>
</dbReference>
<feature type="domain" description="Major facilitator superfamily (MFS) profile" evidence="6">
    <location>
        <begin position="24"/>
        <end position="406"/>
    </location>
</feature>
<keyword evidence="2 5" id="KW-0812">Transmembrane</keyword>
<evidence type="ECO:0000256" key="5">
    <source>
        <dbReference type="SAM" id="Phobius"/>
    </source>
</evidence>
<evidence type="ECO:0000256" key="4">
    <source>
        <dbReference type="ARBA" id="ARBA00023136"/>
    </source>
</evidence>
<dbReference type="InterPro" id="IPR020846">
    <property type="entry name" value="MFS_dom"/>
</dbReference>
<accession>A0A915D663</accession>
<sequence>MVMQPGGDSPESGRVCILKLMGTGIVIVLGGSFHFGYQISLINPMADILQEFLEKDLTRTHGLKLDDWALRLVWATVAGLLFAGALLGAICMPRLMNSIGTTRSFLISSTILCLSFALAAVSNGVGIGSITTLQTVYLTEISPVKYRGLMGTMTGFSTSIGFVIASGVGLPQVFGNELWHWAYILEMLPSLSCIRKGRVEMARKCLQLYQPVHEVQLRMSEIMTDISPKNQSSYTGVTRLVRLISHSSPSRSALLICMLLNATVSFSGILAVSFFGTFLLQAIGFSEKGAALANCFASISGILGNFAGSFAVDKMGRRKLILGGLSTLVVLNVMLMALVFSFQHSTNVNYGYVFLAIFMVFFFAFSFGVGPMAWFLATELTTSTDRSLIQSLSVSCQYATCFLSHL</sequence>
<dbReference type="Proteomes" id="UP000887574">
    <property type="component" value="Unplaced"/>
</dbReference>
<dbReference type="InterPro" id="IPR005829">
    <property type="entry name" value="Sugar_transporter_CS"/>
</dbReference>
<dbReference type="AlphaFoldDB" id="A0A915D663"/>
<feature type="transmembrane region" description="Helical" evidence="5">
    <location>
        <begin position="352"/>
        <end position="377"/>
    </location>
</feature>
<evidence type="ECO:0000313" key="8">
    <source>
        <dbReference type="WBParaSite" id="jg15990"/>
    </source>
</evidence>
<evidence type="ECO:0000259" key="6">
    <source>
        <dbReference type="PROSITE" id="PS50850"/>
    </source>
</evidence>
<feature type="transmembrane region" description="Helical" evidence="5">
    <location>
        <begin position="253"/>
        <end position="283"/>
    </location>
</feature>
<dbReference type="Pfam" id="PF00083">
    <property type="entry name" value="Sugar_tr"/>
    <property type="match status" value="1"/>
</dbReference>
<feature type="transmembrane region" description="Helical" evidence="5">
    <location>
        <begin position="20"/>
        <end position="39"/>
    </location>
</feature>
<dbReference type="Gene3D" id="1.20.1250.20">
    <property type="entry name" value="MFS general substrate transporter like domains"/>
    <property type="match status" value="1"/>
</dbReference>
<keyword evidence="4 5" id="KW-0472">Membrane</keyword>
<evidence type="ECO:0000256" key="1">
    <source>
        <dbReference type="ARBA" id="ARBA00004141"/>
    </source>
</evidence>
<organism evidence="7 8">
    <name type="scientific">Ditylenchus dipsaci</name>
    <dbReference type="NCBI Taxonomy" id="166011"/>
    <lineage>
        <taxon>Eukaryota</taxon>
        <taxon>Metazoa</taxon>
        <taxon>Ecdysozoa</taxon>
        <taxon>Nematoda</taxon>
        <taxon>Chromadorea</taxon>
        <taxon>Rhabditida</taxon>
        <taxon>Tylenchina</taxon>
        <taxon>Tylenchomorpha</taxon>
        <taxon>Sphaerularioidea</taxon>
        <taxon>Anguinidae</taxon>
        <taxon>Anguininae</taxon>
        <taxon>Ditylenchus</taxon>
    </lineage>
</organism>
<dbReference type="InterPro" id="IPR003663">
    <property type="entry name" value="Sugar/inositol_transpt"/>
</dbReference>
<feature type="transmembrane region" description="Helical" evidence="5">
    <location>
        <begin position="104"/>
        <end position="128"/>
    </location>
</feature>
<dbReference type="GO" id="GO:0015149">
    <property type="term" value="F:hexose transmembrane transporter activity"/>
    <property type="evidence" value="ECO:0007669"/>
    <property type="project" value="TreeGrafter"/>
</dbReference>
<proteinExistence type="predicted"/>
<evidence type="ECO:0000256" key="2">
    <source>
        <dbReference type="ARBA" id="ARBA00022692"/>
    </source>
</evidence>
<dbReference type="GO" id="GO:0016020">
    <property type="term" value="C:membrane"/>
    <property type="evidence" value="ECO:0007669"/>
    <property type="project" value="UniProtKB-SubCell"/>
</dbReference>
<feature type="transmembrane region" description="Helical" evidence="5">
    <location>
        <begin position="289"/>
        <end position="308"/>
    </location>
</feature>